<gene>
    <name evidence="4" type="ORF">H8S17_02130</name>
</gene>
<evidence type="ECO:0000256" key="2">
    <source>
        <dbReference type="SAM" id="MobiDB-lite"/>
    </source>
</evidence>
<dbReference type="InterPro" id="IPR029052">
    <property type="entry name" value="Metallo-depent_PP-like"/>
</dbReference>
<dbReference type="AlphaFoldDB" id="A0A923RRX4"/>
<dbReference type="Proteomes" id="UP000606720">
    <property type="component" value="Unassembled WGS sequence"/>
</dbReference>
<dbReference type="InterPro" id="IPR052169">
    <property type="entry name" value="CW_Biosynth-Accessory"/>
</dbReference>
<dbReference type="InterPro" id="IPR019079">
    <property type="entry name" value="Capsule_synth_CapA"/>
</dbReference>
<dbReference type="PANTHER" id="PTHR33393:SF13">
    <property type="entry name" value="PGA BIOSYNTHESIS PROTEIN CAPA"/>
    <property type="match status" value="1"/>
</dbReference>
<evidence type="ECO:0000313" key="4">
    <source>
        <dbReference type="EMBL" id="MBC5713017.1"/>
    </source>
</evidence>
<dbReference type="PANTHER" id="PTHR33393">
    <property type="entry name" value="POLYGLUTAMINE SYNTHESIS ACCESSORY PROTEIN RV0574C-RELATED"/>
    <property type="match status" value="1"/>
</dbReference>
<dbReference type="CDD" id="cd07381">
    <property type="entry name" value="MPP_CapA"/>
    <property type="match status" value="1"/>
</dbReference>
<accession>A0A923RRX4</accession>
<protein>
    <submittedName>
        <fullName evidence="4">CapA family protein</fullName>
    </submittedName>
</protein>
<feature type="domain" description="Capsule synthesis protein CapA" evidence="3">
    <location>
        <begin position="87"/>
        <end position="328"/>
    </location>
</feature>
<name>A0A923RRX4_9FIRM</name>
<dbReference type="Pfam" id="PF09587">
    <property type="entry name" value="PGA_cap"/>
    <property type="match status" value="1"/>
</dbReference>
<evidence type="ECO:0000259" key="3">
    <source>
        <dbReference type="SMART" id="SM00854"/>
    </source>
</evidence>
<comment type="similarity">
    <text evidence="1">Belongs to the CapA family.</text>
</comment>
<feature type="compositionally biased region" description="Basic and acidic residues" evidence="2">
    <location>
        <begin position="38"/>
        <end position="48"/>
    </location>
</feature>
<dbReference type="Gene3D" id="3.60.21.10">
    <property type="match status" value="1"/>
</dbReference>
<keyword evidence="5" id="KW-1185">Reference proteome</keyword>
<reference evidence="4" key="1">
    <citation type="submission" date="2020-08" db="EMBL/GenBank/DDBJ databases">
        <title>Genome public.</title>
        <authorList>
            <person name="Liu C."/>
            <person name="Sun Q."/>
        </authorList>
    </citation>
    <scope>NUCLEOTIDE SEQUENCE</scope>
    <source>
        <strain evidence="4">BX1005</strain>
    </source>
</reference>
<dbReference type="SUPFAM" id="SSF56300">
    <property type="entry name" value="Metallo-dependent phosphatases"/>
    <property type="match status" value="1"/>
</dbReference>
<dbReference type="RefSeq" id="WP_186866026.1">
    <property type="nucleotide sequence ID" value="NZ_JACOPH010000001.1"/>
</dbReference>
<sequence length="389" mass="42823">MRRRKIWISLLAAALTGAALLTGLLYLEHKDTADFADKKPSAQDKTESFTRGSVGSETEVEDTAQNDVVQDTDQSDPDTEETKNITELIFAGDVCLSGYVTANYDKAGISGVLDDGLLLTMQQADICMVNEEFPFGTGGTQAEDKQYTFRTDPSYSSIFTDIGIDIVTLANNHVLDYGQEVLRQTFQTLDEKGILYAGAGESVEEASALRTIEANGETYGFLAASRVIPVTSWNVENSQPGVFTTYDKTALVHAIERAKDNCDFLTVYVHWGIERNTMPEDYQIELAHAYIDAGADLVIGAHPHVLQGIEEYQGKMIFYSLGNFIFNQSIEKTMLVKVTKENGQIRYSILPAFAAGAKTQPYTDTESFYRYLESISFGISVTDGVVGVK</sequence>
<evidence type="ECO:0000313" key="5">
    <source>
        <dbReference type="Proteomes" id="UP000606720"/>
    </source>
</evidence>
<comment type="caution">
    <text evidence="4">The sequence shown here is derived from an EMBL/GenBank/DDBJ whole genome shotgun (WGS) entry which is preliminary data.</text>
</comment>
<organism evidence="4 5">
    <name type="scientific">Roseburia zhanii</name>
    <dbReference type="NCBI Taxonomy" id="2763064"/>
    <lineage>
        <taxon>Bacteria</taxon>
        <taxon>Bacillati</taxon>
        <taxon>Bacillota</taxon>
        <taxon>Clostridia</taxon>
        <taxon>Lachnospirales</taxon>
        <taxon>Lachnospiraceae</taxon>
        <taxon>Roseburia</taxon>
    </lineage>
</organism>
<proteinExistence type="inferred from homology"/>
<dbReference type="EMBL" id="JACOPH010000001">
    <property type="protein sequence ID" value="MBC5713017.1"/>
    <property type="molecule type" value="Genomic_DNA"/>
</dbReference>
<dbReference type="SMART" id="SM00854">
    <property type="entry name" value="PGA_cap"/>
    <property type="match status" value="1"/>
</dbReference>
<evidence type="ECO:0000256" key="1">
    <source>
        <dbReference type="ARBA" id="ARBA00005662"/>
    </source>
</evidence>
<feature type="region of interest" description="Disordered" evidence="2">
    <location>
        <begin position="38"/>
        <end position="81"/>
    </location>
</feature>